<dbReference type="SUPFAM" id="SSF53756">
    <property type="entry name" value="UDP-Glycosyltransferase/glycogen phosphorylase"/>
    <property type="match status" value="1"/>
</dbReference>
<dbReference type="EMBL" id="JACONZ010000001">
    <property type="protein sequence ID" value="MBC5580506.1"/>
    <property type="molecule type" value="Genomic_DNA"/>
</dbReference>
<evidence type="ECO:0000256" key="3">
    <source>
        <dbReference type="ARBA" id="ARBA00010281"/>
    </source>
</evidence>
<accession>A0A923KV80</accession>
<evidence type="ECO:0000313" key="11">
    <source>
        <dbReference type="Proteomes" id="UP000659630"/>
    </source>
</evidence>
<comment type="caution">
    <text evidence="10">The sequence shown here is derived from an EMBL/GenBank/DDBJ whole genome shotgun (WGS) entry which is preliminary data.</text>
</comment>
<dbReference type="GO" id="GO:0004373">
    <property type="term" value="F:alpha-1,4-glucan glucosyltransferase (UDP-glucose donor) activity"/>
    <property type="evidence" value="ECO:0007669"/>
    <property type="project" value="InterPro"/>
</dbReference>
<comment type="catalytic activity">
    <reaction evidence="1 7">
        <text>[(1-&gt;4)-alpha-D-glucosyl](n) + ADP-alpha-D-glucose = [(1-&gt;4)-alpha-D-glucosyl](n+1) + ADP + H(+)</text>
        <dbReference type="Rhea" id="RHEA:18189"/>
        <dbReference type="Rhea" id="RHEA-COMP:9584"/>
        <dbReference type="Rhea" id="RHEA-COMP:9587"/>
        <dbReference type="ChEBI" id="CHEBI:15378"/>
        <dbReference type="ChEBI" id="CHEBI:15444"/>
        <dbReference type="ChEBI" id="CHEBI:57498"/>
        <dbReference type="ChEBI" id="CHEBI:456216"/>
        <dbReference type="EC" id="2.4.1.21"/>
    </reaction>
</comment>
<organism evidence="10 11">
    <name type="scientific">Anaerofilum hominis</name>
    <dbReference type="NCBI Taxonomy" id="2763016"/>
    <lineage>
        <taxon>Bacteria</taxon>
        <taxon>Bacillati</taxon>
        <taxon>Bacillota</taxon>
        <taxon>Clostridia</taxon>
        <taxon>Eubacteriales</taxon>
        <taxon>Oscillospiraceae</taxon>
        <taxon>Anaerofilum</taxon>
    </lineage>
</organism>
<dbReference type="Pfam" id="PF08323">
    <property type="entry name" value="Glyco_transf_5"/>
    <property type="match status" value="1"/>
</dbReference>
<comment type="function">
    <text evidence="2 7">Synthesizes alpha-1,4-glucan chains using ADP-glucose.</text>
</comment>
<comment type="similarity">
    <text evidence="3 7">Belongs to the glycosyltransferase 1 family. Bacterial/plant glycogen synthase subfamily.</text>
</comment>
<gene>
    <name evidence="7 10" type="primary">glgA</name>
    <name evidence="10" type="ORF">H8S23_03205</name>
</gene>
<evidence type="ECO:0000313" key="10">
    <source>
        <dbReference type="EMBL" id="MBC5580506.1"/>
    </source>
</evidence>
<feature type="domain" description="Glycosyl transferase family 1" evidence="8">
    <location>
        <begin position="283"/>
        <end position="428"/>
    </location>
</feature>
<comment type="caution">
    <text evidence="7">Lacks conserved residue(s) required for the propagation of feature annotation.</text>
</comment>
<dbReference type="InterPro" id="IPR001296">
    <property type="entry name" value="Glyco_trans_1"/>
</dbReference>
<dbReference type="GO" id="GO:0009011">
    <property type="term" value="F:alpha-1,4-glucan glucosyltransferase (ADP-glucose donor) activity"/>
    <property type="evidence" value="ECO:0007669"/>
    <property type="project" value="UniProtKB-UniRule"/>
</dbReference>
<keyword evidence="5 7" id="KW-0808">Transferase</keyword>
<dbReference type="CDD" id="cd03791">
    <property type="entry name" value="GT5_Glycogen_synthase_DULL1-like"/>
    <property type="match status" value="1"/>
</dbReference>
<dbReference type="Gene3D" id="3.40.50.2000">
    <property type="entry name" value="Glycogen Phosphorylase B"/>
    <property type="match status" value="2"/>
</dbReference>
<dbReference type="InterPro" id="IPR011835">
    <property type="entry name" value="GS/SS"/>
</dbReference>
<evidence type="ECO:0000256" key="4">
    <source>
        <dbReference type="ARBA" id="ARBA00022676"/>
    </source>
</evidence>
<dbReference type="HAMAP" id="MF_00484">
    <property type="entry name" value="Glycogen_synth"/>
    <property type="match status" value="1"/>
</dbReference>
<evidence type="ECO:0000256" key="2">
    <source>
        <dbReference type="ARBA" id="ARBA00002764"/>
    </source>
</evidence>
<dbReference type="PANTHER" id="PTHR45825">
    <property type="entry name" value="GRANULE-BOUND STARCH SYNTHASE 1, CHLOROPLASTIC/AMYLOPLASTIC"/>
    <property type="match status" value="1"/>
</dbReference>
<dbReference type="Pfam" id="PF00534">
    <property type="entry name" value="Glycos_transf_1"/>
    <property type="match status" value="1"/>
</dbReference>
<reference evidence="10" key="1">
    <citation type="submission" date="2020-08" db="EMBL/GenBank/DDBJ databases">
        <title>Genome public.</title>
        <authorList>
            <person name="Liu C."/>
            <person name="Sun Q."/>
        </authorList>
    </citation>
    <scope>NUCLEOTIDE SEQUENCE</scope>
    <source>
        <strain evidence="10">BX8</strain>
    </source>
</reference>
<sequence length="474" mass="53204">MNILYCSSEALPFAMSGGLGDVAGSLPKALVKAKVNCAVVMPLYGDIKPELREKMTYLTNFTVPVGWRSQYCGVFTAEAGGVTYYLLDNEYYFKRKGLYGFYDDGERFAFFSRAILEMLVHIDFAPDVLHANDWQTALVCVYLNLYYRHIDKFARIKTAFTIHNIQYQGKYGLELLEDVLSIGPENAHLVEYDGCVNYMKGAIECADKVTTVSPTYAYEIMDPWYSHGLDGLLREKAYKTCGILNGIDTVVYDPAADPLIAYHFDRDTFETGKARCKDDLREIFKLEKNGEPIVGMVTRLVSHKGLDLVRHVAEYIVLSGLQFVIVGNGDYMYESFFNELAAKYPGRVGVYIGFNPELAHKVYAGADMFLMPSKSEPCGLAQMVALRYGTIPIVRETGGLKDSITDSGDGQGNGFTFKGYNAHDMLDSCLRAKAGYDFPQGWKTLVRRAMDCDFSWKTSASSYIGLYTEMINLW</sequence>
<evidence type="ECO:0000256" key="7">
    <source>
        <dbReference type="HAMAP-Rule" id="MF_00484"/>
    </source>
</evidence>
<evidence type="ECO:0000256" key="1">
    <source>
        <dbReference type="ARBA" id="ARBA00001478"/>
    </source>
</evidence>
<keyword evidence="4 7" id="KW-0328">Glycosyltransferase</keyword>
<dbReference type="PANTHER" id="PTHR45825:SF11">
    <property type="entry name" value="ALPHA AMYLASE DOMAIN-CONTAINING PROTEIN"/>
    <property type="match status" value="1"/>
</dbReference>
<protein>
    <recommendedName>
        <fullName evidence="7">Glycogen synthase</fullName>
        <ecNumber evidence="7">2.4.1.21</ecNumber>
    </recommendedName>
    <alternativeName>
        <fullName evidence="7">Starch [bacterial glycogen] synthase</fullName>
    </alternativeName>
</protein>
<feature type="domain" description="Starch synthase catalytic" evidence="9">
    <location>
        <begin position="2"/>
        <end position="235"/>
    </location>
</feature>
<name>A0A923KV80_9FIRM</name>
<keyword evidence="6 7" id="KW-0320">Glycogen biosynthesis</keyword>
<keyword evidence="11" id="KW-1185">Reference proteome</keyword>
<dbReference type="InterPro" id="IPR013534">
    <property type="entry name" value="Starch_synth_cat_dom"/>
</dbReference>
<evidence type="ECO:0000256" key="5">
    <source>
        <dbReference type="ARBA" id="ARBA00022679"/>
    </source>
</evidence>
<dbReference type="AlphaFoldDB" id="A0A923KV80"/>
<dbReference type="Proteomes" id="UP000659630">
    <property type="component" value="Unassembled WGS sequence"/>
</dbReference>
<dbReference type="GO" id="GO:0005978">
    <property type="term" value="P:glycogen biosynthetic process"/>
    <property type="evidence" value="ECO:0007669"/>
    <property type="project" value="UniProtKB-UniRule"/>
</dbReference>
<evidence type="ECO:0000259" key="9">
    <source>
        <dbReference type="Pfam" id="PF08323"/>
    </source>
</evidence>
<comment type="pathway">
    <text evidence="7">Glycan biosynthesis; glycogen biosynthesis.</text>
</comment>
<dbReference type="NCBIfam" id="NF001898">
    <property type="entry name" value="PRK00654.1-1"/>
    <property type="match status" value="1"/>
</dbReference>
<dbReference type="RefSeq" id="WP_186886851.1">
    <property type="nucleotide sequence ID" value="NZ_JACONZ010000001.1"/>
</dbReference>
<evidence type="ECO:0000259" key="8">
    <source>
        <dbReference type="Pfam" id="PF00534"/>
    </source>
</evidence>
<dbReference type="NCBIfam" id="TIGR02095">
    <property type="entry name" value="glgA"/>
    <property type="match status" value="1"/>
</dbReference>
<proteinExistence type="inferred from homology"/>
<dbReference type="EC" id="2.4.1.21" evidence="7"/>
<evidence type="ECO:0000256" key="6">
    <source>
        <dbReference type="ARBA" id="ARBA00023056"/>
    </source>
</evidence>